<evidence type="ECO:0000256" key="2">
    <source>
        <dbReference type="ARBA" id="ARBA00022801"/>
    </source>
</evidence>
<keyword evidence="2" id="KW-0378">Hydrolase</keyword>
<dbReference type="EMBL" id="AGUE01000015">
    <property type="protein sequence ID" value="EHL03118.1"/>
    <property type="molecule type" value="Genomic_DNA"/>
</dbReference>
<comment type="caution">
    <text evidence="6">The sequence shown here is derived from an EMBL/GenBank/DDBJ whole genome shotgun (WGS) entry which is preliminary data.</text>
</comment>
<proteinExistence type="inferred from homology"/>
<keyword evidence="4" id="KW-0326">Glycosidase</keyword>
<evidence type="ECO:0000256" key="3">
    <source>
        <dbReference type="ARBA" id="ARBA00023180"/>
    </source>
</evidence>
<dbReference type="GO" id="GO:0005975">
    <property type="term" value="P:carbohydrate metabolic process"/>
    <property type="evidence" value="ECO:0007669"/>
    <property type="project" value="InterPro"/>
</dbReference>
<dbReference type="InterPro" id="IPR017853">
    <property type="entry name" value="GH"/>
</dbReference>
<dbReference type="Proteomes" id="UP000005446">
    <property type="component" value="Unassembled WGS sequence"/>
</dbReference>
<dbReference type="GO" id="GO:0009254">
    <property type="term" value="P:peptidoglycan turnover"/>
    <property type="evidence" value="ECO:0007669"/>
    <property type="project" value="TreeGrafter"/>
</dbReference>
<dbReference type="OrthoDB" id="4215304at2759"/>
<dbReference type="PANTHER" id="PTHR30480:SF8">
    <property type="entry name" value="PUTATIVE (AFU_ORTHOLOGUE AFUA_8G04060)-RELATED"/>
    <property type="match status" value="1"/>
</dbReference>
<sequence>MGPVLDVLTNARYQPLGVRATGDDPQEVSQYGIAAMNGYKDAGITTCGKHFPSYGNLDFLGSSLDMPIITETLEQLSLGALADDSRNERYACMPE</sequence>
<dbReference type="InterPro" id="IPR050226">
    <property type="entry name" value="NagZ_Beta-hexosaminidase"/>
</dbReference>
<dbReference type="Gene3D" id="3.20.20.300">
    <property type="entry name" value="Glycoside hydrolase, family 3, N-terminal domain"/>
    <property type="match status" value="1"/>
</dbReference>
<evidence type="ECO:0000256" key="1">
    <source>
        <dbReference type="ARBA" id="ARBA00005336"/>
    </source>
</evidence>
<comment type="similarity">
    <text evidence="1">Belongs to the glycosyl hydrolase 3 family.</text>
</comment>
<dbReference type="AlphaFoldDB" id="H0EED5"/>
<dbReference type="InterPro" id="IPR001764">
    <property type="entry name" value="Glyco_hydro_3_N"/>
</dbReference>
<evidence type="ECO:0000313" key="7">
    <source>
        <dbReference type="Proteomes" id="UP000005446"/>
    </source>
</evidence>
<dbReference type="PANTHER" id="PTHR30480">
    <property type="entry name" value="BETA-HEXOSAMINIDASE-RELATED"/>
    <property type="match status" value="1"/>
</dbReference>
<keyword evidence="7" id="KW-1185">Reference proteome</keyword>
<feature type="domain" description="Glycoside hydrolase family 3 N-terminal" evidence="5">
    <location>
        <begin position="2"/>
        <end position="76"/>
    </location>
</feature>
<evidence type="ECO:0000313" key="6">
    <source>
        <dbReference type="EMBL" id="EHL03118.1"/>
    </source>
</evidence>
<evidence type="ECO:0000256" key="4">
    <source>
        <dbReference type="ARBA" id="ARBA00023295"/>
    </source>
</evidence>
<keyword evidence="3" id="KW-0325">Glycoprotein</keyword>
<dbReference type="InParanoid" id="H0EED5"/>
<dbReference type="HOGENOM" id="CLU_2372979_0_0_1"/>
<name>H0EED5_GLAL7</name>
<protein>
    <submittedName>
        <fullName evidence="6">Putative Beta-hexosaminidase</fullName>
    </submittedName>
</protein>
<gene>
    <name evidence="6" type="ORF">M7I_0810</name>
</gene>
<accession>H0EED5</accession>
<dbReference type="SUPFAM" id="SSF51445">
    <property type="entry name" value="(Trans)glycosidases"/>
    <property type="match status" value="1"/>
</dbReference>
<evidence type="ECO:0000259" key="5">
    <source>
        <dbReference type="Pfam" id="PF00933"/>
    </source>
</evidence>
<dbReference type="Pfam" id="PF00933">
    <property type="entry name" value="Glyco_hydro_3"/>
    <property type="match status" value="1"/>
</dbReference>
<organism evidence="6 7">
    <name type="scientific">Glarea lozoyensis (strain ATCC 74030 / MF5533)</name>
    <dbReference type="NCBI Taxonomy" id="1104152"/>
    <lineage>
        <taxon>Eukaryota</taxon>
        <taxon>Fungi</taxon>
        <taxon>Dikarya</taxon>
        <taxon>Ascomycota</taxon>
        <taxon>Pezizomycotina</taxon>
        <taxon>Leotiomycetes</taxon>
        <taxon>Helotiales</taxon>
        <taxon>Helotiaceae</taxon>
        <taxon>Glarea</taxon>
    </lineage>
</organism>
<dbReference type="GO" id="GO:0004553">
    <property type="term" value="F:hydrolase activity, hydrolyzing O-glycosyl compounds"/>
    <property type="evidence" value="ECO:0007669"/>
    <property type="project" value="InterPro"/>
</dbReference>
<dbReference type="InterPro" id="IPR036962">
    <property type="entry name" value="Glyco_hydro_3_N_sf"/>
</dbReference>
<reference evidence="6 7" key="1">
    <citation type="journal article" date="2012" name="Eukaryot. Cell">
        <title>Genome sequence of the fungus Glarea lozoyensis: the first genome sequence of a species from the Helotiaceae family.</title>
        <authorList>
            <person name="Youssar L."/>
            <person name="Gruening B.A."/>
            <person name="Erxleben A."/>
            <person name="Guenther S."/>
            <person name="Huettel W."/>
        </authorList>
    </citation>
    <scope>NUCLEOTIDE SEQUENCE [LARGE SCALE GENOMIC DNA]</scope>
    <source>
        <strain evidence="7">ATCC 74030 / MF5533</strain>
    </source>
</reference>